<proteinExistence type="predicted"/>
<reference evidence="1 2" key="1">
    <citation type="submission" date="2013-11" db="EMBL/GenBank/DDBJ databases">
        <title>Opisthorchis viverrini - life in the bile duct.</title>
        <authorList>
            <person name="Young N.D."/>
            <person name="Nagarajan N."/>
            <person name="Lin S.J."/>
            <person name="Korhonen P.K."/>
            <person name="Jex A.R."/>
            <person name="Hall R.S."/>
            <person name="Safavi-Hemami H."/>
            <person name="Kaewkong W."/>
            <person name="Bertrand D."/>
            <person name="Gao S."/>
            <person name="Seet Q."/>
            <person name="Wongkham S."/>
            <person name="Teh B.T."/>
            <person name="Wongkham C."/>
            <person name="Intapan P.M."/>
            <person name="Maleewong W."/>
            <person name="Yang X."/>
            <person name="Hu M."/>
            <person name="Wang Z."/>
            <person name="Hofmann A."/>
            <person name="Sternberg P.W."/>
            <person name="Tan P."/>
            <person name="Wang J."/>
            <person name="Gasser R.B."/>
        </authorList>
    </citation>
    <scope>NUCLEOTIDE SEQUENCE [LARGE SCALE GENOMIC DNA]</scope>
</reference>
<sequence length="260" mass="29655">MAVMVPDEVHSDEQNGKVKPRVRVSWKNATVVILEAIFSRWHGVTLKTEFLTTFYPYVNDTKLHRQRIDPTVTGRVRTRFAGHDGPERRLSSSKPPEQFLARCSGCWTHRSHRSSMFACLQVVNQMHPICAGEVLTTHLYCPNRYFTCELFQRMGPQSQFINQLNSSRKNRQIWQVEACSSNALFDGINQDKSHFSCDTPSWEVCFSKETVKRAVECSSKGRIQHNTASVVADSESGDGHCGLCHELPLNFHIEIDRSLL</sequence>
<evidence type="ECO:0000313" key="1">
    <source>
        <dbReference type="EMBL" id="KER22217.1"/>
    </source>
</evidence>
<dbReference type="Proteomes" id="UP000054324">
    <property type="component" value="Unassembled WGS sequence"/>
</dbReference>
<organism evidence="1 2">
    <name type="scientific">Opisthorchis viverrini</name>
    <name type="common">Southeast Asian liver fluke</name>
    <dbReference type="NCBI Taxonomy" id="6198"/>
    <lineage>
        <taxon>Eukaryota</taxon>
        <taxon>Metazoa</taxon>
        <taxon>Spiralia</taxon>
        <taxon>Lophotrochozoa</taxon>
        <taxon>Platyhelminthes</taxon>
        <taxon>Trematoda</taxon>
        <taxon>Digenea</taxon>
        <taxon>Opisthorchiida</taxon>
        <taxon>Opisthorchiata</taxon>
        <taxon>Opisthorchiidae</taxon>
        <taxon>Opisthorchis</taxon>
    </lineage>
</organism>
<gene>
    <name evidence="1" type="ORF">T265_14912</name>
</gene>
<keyword evidence="2" id="KW-1185">Reference proteome</keyword>
<dbReference type="RefSeq" id="XP_009174044.1">
    <property type="nucleotide sequence ID" value="XM_009175780.1"/>
</dbReference>
<accession>A0A074Z9I5</accession>
<dbReference type="CTD" id="20329078"/>
<dbReference type="EMBL" id="KL596911">
    <property type="protein sequence ID" value="KER22217.1"/>
    <property type="molecule type" value="Genomic_DNA"/>
</dbReference>
<dbReference type="KEGG" id="ovi:T265_14912"/>
<dbReference type="GeneID" id="20329078"/>
<protein>
    <submittedName>
        <fullName evidence="1">Uncharacterized protein</fullName>
    </submittedName>
</protein>
<name>A0A074Z9I5_OPIVI</name>
<dbReference type="AlphaFoldDB" id="A0A074Z9I5"/>
<evidence type="ECO:0000313" key="2">
    <source>
        <dbReference type="Proteomes" id="UP000054324"/>
    </source>
</evidence>
<feature type="non-terminal residue" evidence="1">
    <location>
        <position position="260"/>
    </location>
</feature>